<keyword evidence="3" id="KW-0378">Hydrolase</keyword>
<evidence type="ECO:0000313" key="6">
    <source>
        <dbReference type="EMBL" id="KAF5336700.1"/>
    </source>
</evidence>
<dbReference type="SUPFAM" id="SSF54001">
    <property type="entry name" value="Cysteine proteinases"/>
    <property type="match status" value="1"/>
</dbReference>
<reference evidence="6 7" key="1">
    <citation type="journal article" date="2020" name="ISME J.">
        <title>Uncovering the hidden diversity of litter-decomposition mechanisms in mushroom-forming fungi.</title>
        <authorList>
            <person name="Floudas D."/>
            <person name="Bentzer J."/>
            <person name="Ahren D."/>
            <person name="Johansson T."/>
            <person name="Persson P."/>
            <person name="Tunlid A."/>
        </authorList>
    </citation>
    <scope>NUCLEOTIDE SEQUENCE [LARGE SCALE GENOMIC DNA]</scope>
    <source>
        <strain evidence="6 7">CBS 406.79</strain>
    </source>
</reference>
<dbReference type="GO" id="GO:0006508">
    <property type="term" value="P:proteolysis"/>
    <property type="evidence" value="ECO:0007669"/>
    <property type="project" value="UniProtKB-KW"/>
</dbReference>
<evidence type="ECO:0000313" key="7">
    <source>
        <dbReference type="Proteomes" id="UP000518752"/>
    </source>
</evidence>
<dbReference type="OrthoDB" id="442460at2759"/>
<dbReference type="PROSITE" id="PS50600">
    <property type="entry name" value="ULP_PROTEASE"/>
    <property type="match status" value="1"/>
</dbReference>
<keyword evidence="4" id="KW-0788">Thiol protease</keyword>
<dbReference type="GO" id="GO:0016926">
    <property type="term" value="P:protein desumoylation"/>
    <property type="evidence" value="ECO:0007669"/>
    <property type="project" value="TreeGrafter"/>
</dbReference>
<dbReference type="GO" id="GO:0016929">
    <property type="term" value="F:deSUMOylase activity"/>
    <property type="evidence" value="ECO:0007669"/>
    <property type="project" value="TreeGrafter"/>
</dbReference>
<evidence type="ECO:0000259" key="5">
    <source>
        <dbReference type="PROSITE" id="PS50600"/>
    </source>
</evidence>
<dbReference type="PANTHER" id="PTHR12606">
    <property type="entry name" value="SENTRIN/SUMO-SPECIFIC PROTEASE"/>
    <property type="match status" value="1"/>
</dbReference>
<dbReference type="PANTHER" id="PTHR12606:SF1">
    <property type="entry name" value="UBIQUITIN-LIKE-SPECIFIC PROTEASE 1A"/>
    <property type="match status" value="1"/>
</dbReference>
<organism evidence="6 7">
    <name type="scientific">Collybiopsis confluens</name>
    <dbReference type="NCBI Taxonomy" id="2823264"/>
    <lineage>
        <taxon>Eukaryota</taxon>
        <taxon>Fungi</taxon>
        <taxon>Dikarya</taxon>
        <taxon>Basidiomycota</taxon>
        <taxon>Agaricomycotina</taxon>
        <taxon>Agaricomycetes</taxon>
        <taxon>Agaricomycetidae</taxon>
        <taxon>Agaricales</taxon>
        <taxon>Marasmiineae</taxon>
        <taxon>Omphalotaceae</taxon>
        <taxon>Collybiopsis</taxon>
    </lineage>
</organism>
<dbReference type="InterPro" id="IPR003653">
    <property type="entry name" value="Peptidase_C48_C"/>
</dbReference>
<comment type="caution">
    <text evidence="6">The sequence shown here is derived from an EMBL/GenBank/DDBJ whole genome shotgun (WGS) entry which is preliminary data.</text>
</comment>
<sequence length="433" mass="49754">MAETPRQRPHILLSLLPNSRTQHRCKAADCPPFGPTRTCKALYISQLLHLVNQCQLFLPLLDTSHFTTLANVEEFEAIIERQFSTTASPPTDIFYINSESHIRTLQDLAKKLSLVGTLYRKFTTCLKLHEYTPSDNLALVAFANVLLLLECINTKRLSLEQTLWRVLDEYPEKTAERLRSLLAKICDGDDPFTGKIPFMTVNDFSTLGIGRWVNDEVVNYFVTKWCSNSSTLGLSTFFANSHLFQPSETAPCLHAKVGTLTAEDEERVLRWSRKAVTKQNLVANWDAVFIPINERSVHWYSAYIDFRLRRIEIFDSLEINCKSNRNKPVIHQKNTQLMLVLMWLAEVLGRMRGHPVFLKNNPETEWVCEPHSQVPFQPNTFDCGIHTLWHLRHVLEFRRINQAPDNGMGLAFSENMVGKRLRLASKLLRDCGL</sequence>
<dbReference type="InterPro" id="IPR038765">
    <property type="entry name" value="Papain-like_cys_pep_sf"/>
</dbReference>
<keyword evidence="7" id="KW-1185">Reference proteome</keyword>
<name>A0A8H5FGU5_9AGAR</name>
<evidence type="ECO:0000256" key="2">
    <source>
        <dbReference type="ARBA" id="ARBA00022670"/>
    </source>
</evidence>
<keyword evidence="2" id="KW-0645">Protease</keyword>
<accession>A0A8H5FGU5</accession>
<dbReference type="AlphaFoldDB" id="A0A8H5FGU5"/>
<gene>
    <name evidence="6" type="ORF">D9757_015357</name>
</gene>
<evidence type="ECO:0000256" key="1">
    <source>
        <dbReference type="ARBA" id="ARBA00005234"/>
    </source>
</evidence>
<feature type="domain" description="Ubiquitin-like protease family profile" evidence="5">
    <location>
        <begin position="197"/>
        <end position="394"/>
    </location>
</feature>
<dbReference type="Pfam" id="PF02902">
    <property type="entry name" value="Peptidase_C48"/>
    <property type="match status" value="1"/>
</dbReference>
<dbReference type="GO" id="GO:0005634">
    <property type="term" value="C:nucleus"/>
    <property type="evidence" value="ECO:0007669"/>
    <property type="project" value="TreeGrafter"/>
</dbReference>
<dbReference type="EMBL" id="JAACJN010000633">
    <property type="protein sequence ID" value="KAF5336700.1"/>
    <property type="molecule type" value="Genomic_DNA"/>
</dbReference>
<protein>
    <recommendedName>
        <fullName evidence="5">Ubiquitin-like protease family profile domain-containing protein</fullName>
    </recommendedName>
</protein>
<proteinExistence type="inferred from homology"/>
<evidence type="ECO:0000256" key="4">
    <source>
        <dbReference type="ARBA" id="ARBA00022807"/>
    </source>
</evidence>
<dbReference type="Gene3D" id="3.40.395.10">
    <property type="entry name" value="Adenoviral Proteinase, Chain A"/>
    <property type="match status" value="1"/>
</dbReference>
<comment type="similarity">
    <text evidence="1">Belongs to the peptidase C48 family.</text>
</comment>
<evidence type="ECO:0000256" key="3">
    <source>
        <dbReference type="ARBA" id="ARBA00022801"/>
    </source>
</evidence>
<dbReference type="Proteomes" id="UP000518752">
    <property type="component" value="Unassembled WGS sequence"/>
</dbReference>